<dbReference type="CDD" id="cd00082">
    <property type="entry name" value="HisKA"/>
    <property type="match status" value="1"/>
</dbReference>
<dbReference type="InterPro" id="IPR003594">
    <property type="entry name" value="HATPase_dom"/>
</dbReference>
<evidence type="ECO:0000256" key="12">
    <source>
        <dbReference type="SAM" id="Coils"/>
    </source>
</evidence>
<dbReference type="SUPFAM" id="SSF47384">
    <property type="entry name" value="Homodimeric domain of signal transducing histidine kinase"/>
    <property type="match status" value="1"/>
</dbReference>
<dbReference type="Proteomes" id="UP001271263">
    <property type="component" value="Unassembled WGS sequence"/>
</dbReference>
<feature type="domain" description="Response regulatory" evidence="15">
    <location>
        <begin position="691"/>
        <end position="812"/>
    </location>
</feature>
<keyword evidence="13" id="KW-0472">Membrane</keyword>
<evidence type="ECO:0000313" key="16">
    <source>
        <dbReference type="EMBL" id="MDR8524035.1"/>
    </source>
</evidence>
<comment type="subunit">
    <text evidence="9">At low DSF concentrations, interacts with RpfF.</text>
</comment>
<dbReference type="SUPFAM" id="SSF55874">
    <property type="entry name" value="ATPase domain of HSP90 chaperone/DNA topoisomerase II/histidine kinase"/>
    <property type="match status" value="1"/>
</dbReference>
<evidence type="ECO:0000256" key="2">
    <source>
        <dbReference type="ARBA" id="ARBA00012438"/>
    </source>
</evidence>
<evidence type="ECO:0000256" key="13">
    <source>
        <dbReference type="SAM" id="Phobius"/>
    </source>
</evidence>
<evidence type="ECO:0000256" key="3">
    <source>
        <dbReference type="ARBA" id="ARBA00022553"/>
    </source>
</evidence>
<evidence type="ECO:0000313" key="17">
    <source>
        <dbReference type="EMBL" id="MDW4823530.1"/>
    </source>
</evidence>
<evidence type="ECO:0000256" key="8">
    <source>
        <dbReference type="ARBA" id="ARBA00023012"/>
    </source>
</evidence>
<dbReference type="RefSeq" id="WP_310654800.1">
    <property type="nucleotide sequence ID" value="NZ_JAPMLA010000001.1"/>
</dbReference>
<dbReference type="GO" id="GO:0000155">
    <property type="term" value="F:phosphorelay sensor kinase activity"/>
    <property type="evidence" value="ECO:0007669"/>
    <property type="project" value="InterPro"/>
</dbReference>
<comment type="caution">
    <text evidence="16">The sequence shown here is derived from an EMBL/GenBank/DDBJ whole genome shotgun (WGS) entry which is preliminary data.</text>
</comment>
<dbReference type="SMART" id="SM00387">
    <property type="entry name" value="HATPase_c"/>
    <property type="match status" value="1"/>
</dbReference>
<evidence type="ECO:0000256" key="7">
    <source>
        <dbReference type="ARBA" id="ARBA00022840"/>
    </source>
</evidence>
<accession>A0AAW8NMP8</accession>
<evidence type="ECO:0000256" key="9">
    <source>
        <dbReference type="ARBA" id="ARBA00064003"/>
    </source>
</evidence>
<protein>
    <recommendedName>
        <fullName evidence="10">Sensory/regulatory protein RpfC</fullName>
        <ecNumber evidence="2">2.7.13.3</ecNumber>
    </recommendedName>
</protein>
<dbReference type="EC" id="2.7.13.3" evidence="2"/>
<dbReference type="EMBL" id="JAPMLE010000001">
    <property type="protein sequence ID" value="MDR8524035.1"/>
    <property type="molecule type" value="Genomic_DNA"/>
</dbReference>
<name>A0AAW8NMP8_9GAMM</name>
<evidence type="ECO:0000256" key="5">
    <source>
        <dbReference type="ARBA" id="ARBA00022741"/>
    </source>
</evidence>
<evidence type="ECO:0000256" key="10">
    <source>
        <dbReference type="ARBA" id="ARBA00068150"/>
    </source>
</evidence>
<dbReference type="SMART" id="SM00448">
    <property type="entry name" value="REC"/>
    <property type="match status" value="1"/>
</dbReference>
<dbReference type="PROSITE" id="PS50109">
    <property type="entry name" value="HIS_KIN"/>
    <property type="match status" value="1"/>
</dbReference>
<evidence type="ECO:0000256" key="6">
    <source>
        <dbReference type="ARBA" id="ARBA00022777"/>
    </source>
</evidence>
<gene>
    <name evidence="16" type="ORF">OS133_10220</name>
    <name evidence="17" type="ORF">OS134_05495</name>
</gene>
<dbReference type="InterPro" id="IPR036097">
    <property type="entry name" value="HisK_dim/P_sf"/>
</dbReference>
<dbReference type="PRINTS" id="PR00344">
    <property type="entry name" value="BCTRLSENSOR"/>
</dbReference>
<feature type="coiled-coil region" evidence="12">
    <location>
        <begin position="74"/>
        <end position="201"/>
    </location>
</feature>
<dbReference type="InterPro" id="IPR003661">
    <property type="entry name" value="HisK_dim/P_dom"/>
</dbReference>
<keyword evidence="6" id="KW-0418">Kinase</keyword>
<dbReference type="SMART" id="SM00388">
    <property type="entry name" value="HisKA"/>
    <property type="match status" value="1"/>
</dbReference>
<keyword evidence="5" id="KW-0547">Nucleotide-binding</keyword>
<dbReference type="Gene3D" id="3.30.565.10">
    <property type="entry name" value="Histidine kinase-like ATPase, C-terminal domain"/>
    <property type="match status" value="1"/>
</dbReference>
<keyword evidence="3 11" id="KW-0597">Phosphoprotein</keyword>
<dbReference type="CDD" id="cd17546">
    <property type="entry name" value="REC_hyHK_CKI1_RcsC-like"/>
    <property type="match status" value="1"/>
</dbReference>
<evidence type="ECO:0000313" key="19">
    <source>
        <dbReference type="Proteomes" id="UP001271263"/>
    </source>
</evidence>
<dbReference type="Pfam" id="PF00512">
    <property type="entry name" value="HisKA"/>
    <property type="match status" value="1"/>
</dbReference>
<evidence type="ECO:0000256" key="11">
    <source>
        <dbReference type="PROSITE-ProRule" id="PRU00169"/>
    </source>
</evidence>
<dbReference type="FunFam" id="3.30.565.10:FF:000010">
    <property type="entry name" value="Sensor histidine kinase RcsC"/>
    <property type="match status" value="1"/>
</dbReference>
<keyword evidence="13" id="KW-1133">Transmembrane helix</keyword>
<dbReference type="PANTHER" id="PTHR45339">
    <property type="entry name" value="HYBRID SIGNAL TRANSDUCTION HISTIDINE KINASE J"/>
    <property type="match status" value="1"/>
</dbReference>
<comment type="catalytic activity">
    <reaction evidence="1">
        <text>ATP + protein L-histidine = ADP + protein N-phospho-L-histidine.</text>
        <dbReference type="EC" id="2.7.13.3"/>
    </reaction>
</comment>
<dbReference type="CDD" id="cd16922">
    <property type="entry name" value="HATPase_EvgS-ArcB-TorS-like"/>
    <property type="match status" value="1"/>
</dbReference>
<feature type="modified residue" description="4-aspartylphosphate" evidence="11">
    <location>
        <position position="742"/>
    </location>
</feature>
<dbReference type="PROSITE" id="PS50110">
    <property type="entry name" value="RESPONSE_REGULATORY"/>
    <property type="match status" value="1"/>
</dbReference>
<dbReference type="InterPro" id="IPR004358">
    <property type="entry name" value="Sig_transdc_His_kin-like_C"/>
</dbReference>
<dbReference type="InterPro" id="IPR036890">
    <property type="entry name" value="HATPase_C_sf"/>
</dbReference>
<dbReference type="InterPro" id="IPR001789">
    <property type="entry name" value="Sig_transdc_resp-reg_receiver"/>
</dbReference>
<dbReference type="EMBL" id="JAPMLD010000002">
    <property type="protein sequence ID" value="MDW4823530.1"/>
    <property type="molecule type" value="Genomic_DNA"/>
</dbReference>
<reference evidence="16" key="2">
    <citation type="submission" date="2022-11" db="EMBL/GenBank/DDBJ databases">
        <title>Prophages regulate Shewanella fidelis motility and biofilm formation: implications for gut colonization dynamics in Ciona robusta.</title>
        <authorList>
            <person name="Natarajan O."/>
            <person name="Gibboney S.L."/>
            <person name="Young M.N."/>
            <person name="Lim S.J."/>
            <person name="Pluta N."/>
            <person name="Atkinson C.G.F."/>
            <person name="Leigh B.A."/>
            <person name="Liberti A."/>
            <person name="Kees E."/>
            <person name="Breitbart M."/>
            <person name="Gralnick J."/>
            <person name="Dishaw L.J."/>
        </authorList>
    </citation>
    <scope>NUCLEOTIDE SEQUENCE</scope>
    <source>
        <strain evidence="16">3313</strain>
    </source>
</reference>
<dbReference type="Gene3D" id="1.10.287.130">
    <property type="match status" value="1"/>
</dbReference>
<dbReference type="InterPro" id="IPR011006">
    <property type="entry name" value="CheY-like_superfamily"/>
</dbReference>
<dbReference type="GO" id="GO:0005524">
    <property type="term" value="F:ATP binding"/>
    <property type="evidence" value="ECO:0007669"/>
    <property type="project" value="UniProtKB-KW"/>
</dbReference>
<evidence type="ECO:0000256" key="1">
    <source>
        <dbReference type="ARBA" id="ARBA00000085"/>
    </source>
</evidence>
<proteinExistence type="predicted"/>
<keyword evidence="13" id="KW-0812">Transmembrane</keyword>
<dbReference type="Pfam" id="PF02518">
    <property type="entry name" value="HATPase_c"/>
    <property type="match status" value="1"/>
</dbReference>
<reference evidence="17 19" key="1">
    <citation type="journal article" date="2022" name="bioRxiv">
        <title>Prophages regulate Shewanella fidelis 3313 motility and biofilm formation: implications for gut colonization dynamics in Ciona robusta.</title>
        <authorList>
            <person name="Natarajan O."/>
            <person name="Gibboney S.L."/>
            <person name="Young M.N."/>
            <person name="Lim S.J."/>
            <person name="Pluta N."/>
            <person name="Atkinson C.G."/>
            <person name="Leigh B.A."/>
            <person name="Liberti A."/>
            <person name="Kees E.D."/>
            <person name="Breitbart M."/>
            <person name="Gralnick J.A."/>
            <person name="Dishaw L.J."/>
        </authorList>
    </citation>
    <scope>NUCLEOTIDE SEQUENCE [LARGE SCALE GENOMIC DNA]</scope>
    <source>
        <strain evidence="17 19">JG4066</strain>
    </source>
</reference>
<feature type="domain" description="Histidine kinase" evidence="14">
    <location>
        <begin position="324"/>
        <end position="545"/>
    </location>
</feature>
<keyword evidence="4" id="KW-0808">Transferase</keyword>
<sequence>MAKQGRWSIKQFLIAGSAAILLLLIVNVLLTQYVFETKANLLKIETKVLESAKTLLMIRRNEKDFISRFDAKYIKQVEQQNKLLVKQLVEIEQLLNRSSLEVSFNSQQAINELDNYQLAFKHLSDEIYRLHGTSTRFGLLQQFEHNAKQLQLFVNQANQAKIFNLIIINQSTIFDYFNSFEDELLLKIEQEFDELEQLIKQAVSPNQSLQQAFNVYRLSFFALQQSMQKRGYTEQLGYHGALRENAHNVENNLKALFETVPVKVEKSIAALVLLQAISEALLVLSIIAILGYIYVSITKMETGLINARQKEQRANRAKSAFLANMSHEIRTPLNGIIGMTEILNDSKLSAPQKDYLSTINSSSQTLLMLINDILDLSKIESGHLEICPHTCAVKEVIYDTAALIAPKAQQKNICVDIVIDESIPNYIRADEQKLRQVLMNLASNAIKFTASGQVLFSMKSQLQTADSIKILFSVKDTGVGIEADKHQHIFEEFKQEAANTAVNFGGTGLGLSISSKIVSMMGGQIGLNSAKGEGSEFYFSLVFDIKTSEVQLVAKRSTQVVYSALTPSPLLIQNLTGFGYPLSVVCSTNDIEIELSQSALIILHAEDVADMTMLAKIAARYNKVPILIARENHCDKKEFGDLVAGYITLPLLGGRLDNLLQSVTQQFAREPSGVDNNSGLVISSAAQQSKMVLVVEDNKVNQKVVSLNLDKLNLAYVIANDGQEALEQYKKHQGQFSVILMDCMMPVMDGFEATKAIRNFERQAAAQAVPIIALTASILDDDIQKCFDSGMDDYLPKPFKREVLVDKLAKLH</sequence>
<keyword evidence="8" id="KW-0902">Two-component regulatory system</keyword>
<keyword evidence="7 16" id="KW-0067">ATP-binding</keyword>
<dbReference type="PANTHER" id="PTHR45339:SF1">
    <property type="entry name" value="HYBRID SIGNAL TRANSDUCTION HISTIDINE KINASE J"/>
    <property type="match status" value="1"/>
</dbReference>
<dbReference type="Proteomes" id="UP001259340">
    <property type="component" value="Unassembled WGS sequence"/>
</dbReference>
<evidence type="ECO:0000259" key="14">
    <source>
        <dbReference type="PROSITE" id="PS50109"/>
    </source>
</evidence>
<evidence type="ECO:0000313" key="18">
    <source>
        <dbReference type="Proteomes" id="UP001259340"/>
    </source>
</evidence>
<dbReference type="InterPro" id="IPR005467">
    <property type="entry name" value="His_kinase_dom"/>
</dbReference>
<organism evidence="16 18">
    <name type="scientific">Shewanella fidelis</name>
    <dbReference type="NCBI Taxonomy" id="173509"/>
    <lineage>
        <taxon>Bacteria</taxon>
        <taxon>Pseudomonadati</taxon>
        <taxon>Pseudomonadota</taxon>
        <taxon>Gammaproteobacteria</taxon>
        <taxon>Alteromonadales</taxon>
        <taxon>Shewanellaceae</taxon>
        <taxon>Shewanella</taxon>
    </lineage>
</organism>
<dbReference type="FunFam" id="1.10.287.130:FF:000002">
    <property type="entry name" value="Two-component osmosensing histidine kinase"/>
    <property type="match status" value="1"/>
</dbReference>
<keyword evidence="19" id="KW-1185">Reference proteome</keyword>
<feature type="transmembrane region" description="Helical" evidence="13">
    <location>
        <begin position="12"/>
        <end position="35"/>
    </location>
</feature>
<dbReference type="SUPFAM" id="SSF52172">
    <property type="entry name" value="CheY-like"/>
    <property type="match status" value="1"/>
</dbReference>
<keyword evidence="12" id="KW-0175">Coiled coil</keyword>
<dbReference type="Pfam" id="PF00072">
    <property type="entry name" value="Response_reg"/>
    <property type="match status" value="1"/>
</dbReference>
<evidence type="ECO:0000259" key="15">
    <source>
        <dbReference type="PROSITE" id="PS50110"/>
    </source>
</evidence>
<evidence type="ECO:0000256" key="4">
    <source>
        <dbReference type="ARBA" id="ARBA00022679"/>
    </source>
</evidence>
<dbReference type="AlphaFoldDB" id="A0AAW8NMP8"/>
<dbReference type="Gene3D" id="3.40.50.2300">
    <property type="match status" value="1"/>
</dbReference>